<dbReference type="PANTHER" id="PTHR43031:SF1">
    <property type="entry name" value="PYRIDINE NUCLEOTIDE-DISULPHIDE OXIDOREDUCTASE"/>
    <property type="match status" value="1"/>
</dbReference>
<gene>
    <name evidence="2" type="ORF">P0082_10860</name>
</gene>
<keyword evidence="3" id="KW-1185">Reference proteome</keyword>
<name>A0ABY8MG49_9SPIO</name>
<dbReference type="PANTHER" id="PTHR43031">
    <property type="entry name" value="FAD-DEPENDENT OXIDOREDUCTASE"/>
    <property type="match status" value="1"/>
</dbReference>
<dbReference type="EMBL" id="CP123443">
    <property type="protein sequence ID" value="WGK68969.1"/>
    <property type="molecule type" value="Genomic_DNA"/>
</dbReference>
<dbReference type="PROSITE" id="PS50206">
    <property type="entry name" value="RHODANESE_3"/>
    <property type="match status" value="1"/>
</dbReference>
<organism evidence="2 3">
    <name type="scientific">Candidatus Haliotispira prima</name>
    <dbReference type="NCBI Taxonomy" id="3034016"/>
    <lineage>
        <taxon>Bacteria</taxon>
        <taxon>Pseudomonadati</taxon>
        <taxon>Spirochaetota</taxon>
        <taxon>Spirochaetia</taxon>
        <taxon>Spirochaetales</taxon>
        <taxon>Spirochaetaceae</taxon>
        <taxon>Candidatus Haliotispira</taxon>
    </lineage>
</organism>
<dbReference type="SUPFAM" id="SSF52821">
    <property type="entry name" value="Rhodanese/Cell cycle control phosphatase"/>
    <property type="match status" value="1"/>
</dbReference>
<dbReference type="InterPro" id="IPR050229">
    <property type="entry name" value="GlpE_sulfurtransferase"/>
</dbReference>
<feature type="domain" description="Rhodanese" evidence="1">
    <location>
        <begin position="23"/>
        <end position="114"/>
    </location>
</feature>
<dbReference type="RefSeq" id="WP_326927157.1">
    <property type="nucleotide sequence ID" value="NZ_CP123443.1"/>
</dbReference>
<reference evidence="2 3" key="1">
    <citation type="submission" date="2023-04" db="EMBL/GenBank/DDBJ databases">
        <title>Spirochaete genome identified in red abalone sample constitutes a novel genus.</title>
        <authorList>
            <person name="Sharma S.P."/>
            <person name="Purcell C.M."/>
            <person name="Hyde J.R."/>
            <person name="Severin A.J."/>
        </authorList>
    </citation>
    <scope>NUCLEOTIDE SEQUENCE [LARGE SCALE GENOMIC DNA]</scope>
    <source>
        <strain evidence="2 3">SP-2023</strain>
    </source>
</reference>
<accession>A0ABY8MG49</accession>
<dbReference type="CDD" id="cd00158">
    <property type="entry name" value="RHOD"/>
    <property type="match status" value="1"/>
</dbReference>
<dbReference type="Pfam" id="PF00581">
    <property type="entry name" value="Rhodanese"/>
    <property type="match status" value="1"/>
</dbReference>
<dbReference type="InterPro" id="IPR001763">
    <property type="entry name" value="Rhodanese-like_dom"/>
</dbReference>
<proteinExistence type="predicted"/>
<dbReference type="InterPro" id="IPR036873">
    <property type="entry name" value="Rhodanese-like_dom_sf"/>
</dbReference>
<dbReference type="SMART" id="SM00450">
    <property type="entry name" value="RHOD"/>
    <property type="match status" value="1"/>
</dbReference>
<evidence type="ECO:0000313" key="2">
    <source>
        <dbReference type="EMBL" id="WGK68969.1"/>
    </source>
</evidence>
<sequence>MFFAKKTDIPSLNAQECLDMIGPGSEVLLLDVRRAEEYAEASIPGSMHLELAEILNGKWADLLPYKDKGIILQCHSGVRSLEAARYLAAQDFRKLWNMEGGILAYQELCDNSSSG</sequence>
<protein>
    <submittedName>
        <fullName evidence="2">Rhodanese-like domain-containing protein</fullName>
    </submittedName>
</protein>
<dbReference type="Proteomes" id="UP001228690">
    <property type="component" value="Chromosome"/>
</dbReference>
<evidence type="ECO:0000259" key="1">
    <source>
        <dbReference type="PROSITE" id="PS50206"/>
    </source>
</evidence>
<dbReference type="Gene3D" id="3.40.250.10">
    <property type="entry name" value="Rhodanese-like domain"/>
    <property type="match status" value="1"/>
</dbReference>
<evidence type="ECO:0000313" key="3">
    <source>
        <dbReference type="Proteomes" id="UP001228690"/>
    </source>
</evidence>